<dbReference type="PANTHER" id="PTHR38121:SF4">
    <property type="entry name" value="GH16 DOMAIN-CONTAINING PROTEIN-RELATED"/>
    <property type="match status" value="1"/>
</dbReference>
<dbReference type="Proteomes" id="UP000800038">
    <property type="component" value="Unassembled WGS sequence"/>
</dbReference>
<dbReference type="PANTHER" id="PTHR38121">
    <property type="entry name" value="GH16 DOMAIN-CONTAINING PROTEIN"/>
    <property type="match status" value="1"/>
</dbReference>
<dbReference type="PROSITE" id="PS51762">
    <property type="entry name" value="GH16_2"/>
    <property type="match status" value="1"/>
</dbReference>
<dbReference type="GO" id="GO:0005975">
    <property type="term" value="P:carbohydrate metabolic process"/>
    <property type="evidence" value="ECO:0007669"/>
    <property type="project" value="InterPro"/>
</dbReference>
<keyword evidence="5" id="KW-1185">Reference proteome</keyword>
<feature type="domain" description="GH16" evidence="3">
    <location>
        <begin position="54"/>
        <end position="301"/>
    </location>
</feature>
<evidence type="ECO:0000313" key="4">
    <source>
        <dbReference type="EMBL" id="KAF1940093.1"/>
    </source>
</evidence>
<gene>
    <name evidence="4" type="ORF">EJ02DRAFT_407289</name>
</gene>
<feature type="signal peptide" evidence="2">
    <location>
        <begin position="1"/>
        <end position="33"/>
    </location>
</feature>
<evidence type="ECO:0000259" key="3">
    <source>
        <dbReference type="PROSITE" id="PS51762"/>
    </source>
</evidence>
<keyword evidence="1" id="KW-1133">Transmembrane helix</keyword>
<proteinExistence type="predicted"/>
<feature type="chain" id="PRO_5025603589" evidence="2">
    <location>
        <begin position="34"/>
        <end position="356"/>
    </location>
</feature>
<accession>A0A6A5SIZ8</accession>
<dbReference type="CDD" id="cd00413">
    <property type="entry name" value="Glyco_hydrolase_16"/>
    <property type="match status" value="1"/>
</dbReference>
<protein>
    <submittedName>
        <fullName evidence="4">Concanavalin A-like lectin/glucanase</fullName>
    </submittedName>
</protein>
<dbReference type="EMBL" id="ML976069">
    <property type="protein sequence ID" value="KAF1940093.1"/>
    <property type="molecule type" value="Genomic_DNA"/>
</dbReference>
<keyword evidence="1" id="KW-0812">Transmembrane</keyword>
<dbReference type="InterPro" id="IPR000757">
    <property type="entry name" value="Beta-glucanase-like"/>
</dbReference>
<dbReference type="OrthoDB" id="4388755at2759"/>
<dbReference type="Gene3D" id="2.60.120.200">
    <property type="match status" value="1"/>
</dbReference>
<reference evidence="4" key="1">
    <citation type="journal article" date="2020" name="Stud. Mycol.">
        <title>101 Dothideomycetes genomes: a test case for predicting lifestyles and emergence of pathogens.</title>
        <authorList>
            <person name="Haridas S."/>
            <person name="Albert R."/>
            <person name="Binder M."/>
            <person name="Bloem J."/>
            <person name="Labutti K."/>
            <person name="Salamov A."/>
            <person name="Andreopoulos B."/>
            <person name="Baker S."/>
            <person name="Barry K."/>
            <person name="Bills G."/>
            <person name="Bluhm B."/>
            <person name="Cannon C."/>
            <person name="Castanera R."/>
            <person name="Culley D."/>
            <person name="Daum C."/>
            <person name="Ezra D."/>
            <person name="Gonzalez J."/>
            <person name="Henrissat B."/>
            <person name="Kuo A."/>
            <person name="Liang C."/>
            <person name="Lipzen A."/>
            <person name="Lutzoni F."/>
            <person name="Magnuson J."/>
            <person name="Mondo S."/>
            <person name="Nolan M."/>
            <person name="Ohm R."/>
            <person name="Pangilinan J."/>
            <person name="Park H.-J."/>
            <person name="Ramirez L."/>
            <person name="Alfaro M."/>
            <person name="Sun H."/>
            <person name="Tritt A."/>
            <person name="Yoshinaga Y."/>
            <person name="Zwiers L.-H."/>
            <person name="Turgeon B."/>
            <person name="Goodwin S."/>
            <person name="Spatafora J."/>
            <person name="Crous P."/>
            <person name="Grigoriev I."/>
        </authorList>
    </citation>
    <scope>NUCLEOTIDE SEQUENCE</scope>
    <source>
        <strain evidence="4">CBS 161.51</strain>
    </source>
</reference>
<dbReference type="GO" id="GO:0004553">
    <property type="term" value="F:hydrolase activity, hydrolyzing O-glycosyl compounds"/>
    <property type="evidence" value="ECO:0007669"/>
    <property type="project" value="InterPro"/>
</dbReference>
<dbReference type="Pfam" id="PF00722">
    <property type="entry name" value="Glyco_hydro_16"/>
    <property type="match status" value="1"/>
</dbReference>
<dbReference type="SUPFAM" id="SSF49899">
    <property type="entry name" value="Concanavalin A-like lectins/glucanases"/>
    <property type="match status" value="1"/>
</dbReference>
<evidence type="ECO:0000256" key="1">
    <source>
        <dbReference type="SAM" id="Phobius"/>
    </source>
</evidence>
<dbReference type="GO" id="GO:0030246">
    <property type="term" value="F:carbohydrate binding"/>
    <property type="evidence" value="ECO:0007669"/>
    <property type="project" value="UniProtKB-KW"/>
</dbReference>
<keyword evidence="2" id="KW-0732">Signal</keyword>
<organism evidence="4 5">
    <name type="scientific">Clathrospora elynae</name>
    <dbReference type="NCBI Taxonomy" id="706981"/>
    <lineage>
        <taxon>Eukaryota</taxon>
        <taxon>Fungi</taxon>
        <taxon>Dikarya</taxon>
        <taxon>Ascomycota</taxon>
        <taxon>Pezizomycotina</taxon>
        <taxon>Dothideomycetes</taxon>
        <taxon>Pleosporomycetidae</taxon>
        <taxon>Pleosporales</taxon>
        <taxon>Diademaceae</taxon>
        <taxon>Clathrospora</taxon>
    </lineage>
</organism>
<feature type="transmembrane region" description="Helical" evidence="1">
    <location>
        <begin position="333"/>
        <end position="351"/>
    </location>
</feature>
<keyword evidence="1" id="KW-0472">Membrane</keyword>
<sequence>MRELMIRSVPDMCSSIPLLFALISPFFLSNVAAECNQFSTNGSTAARYDFYRFYDFRNLHISGDSPSISASSNGKSKIVAATPWSSGWDSKNWHRPAAKEDTLPMQYAPSELSISNNTDAPEQHSTYLTLHTTLLQDGTQLAAELDYTEYNVTYASMRMSARVHGARGAVAGFFTYHNDTNESDIEIMTGDPSSQVHYSNQPTTNPETDASIPDATFNVSMAADASTSTWNVYRLDWVSNRSAWYLNGAQSASTEVNVPGAESMLILNLWSNGGKFSGRMETGDEAWFDIQWVELLFNTTASASAPGGGTVCSAEHSPGSPVPSNASPFYCSWLYATYFWWLMGVVSVVCLNDCMC</sequence>
<keyword evidence="4" id="KW-0430">Lectin</keyword>
<dbReference type="InterPro" id="IPR013320">
    <property type="entry name" value="ConA-like_dom_sf"/>
</dbReference>
<evidence type="ECO:0000313" key="5">
    <source>
        <dbReference type="Proteomes" id="UP000800038"/>
    </source>
</evidence>
<evidence type="ECO:0000256" key="2">
    <source>
        <dbReference type="SAM" id="SignalP"/>
    </source>
</evidence>
<name>A0A6A5SIZ8_9PLEO</name>
<dbReference type="AlphaFoldDB" id="A0A6A5SIZ8"/>